<dbReference type="EMBL" id="JYNZ01000001">
    <property type="protein sequence ID" value="KXK27565.1"/>
    <property type="molecule type" value="Genomic_DNA"/>
</dbReference>
<sequence length="304" mass="34454">MAEPVIQIKDLHKYYGAVHAVEGLTLEVNKGEVFGFLGPNGAGKTTTIRCMLNFVFPTSGELRLLNKNPVEHGPQIMKEVGYIAGEIALYDNYRVRDFLNMLEDVRGEKGALRAELLQRFQLDESRKIKNLSKGNKQKVAIVQAFMHLPLLLVLDEPTSGLDPLLQLEFYKLIDETKQRGGTVFFSSHLLEEVQRLSDRAAIIKKGKLISLETISELRSKNIYNVSVHYKGREPKTQDFGAQNVENFTLIDHSAQLTYKGDVNALLEILNNYELVDLRITEPSLEDMFLAYYENDEETADTDKS</sequence>
<evidence type="ECO:0000256" key="2">
    <source>
        <dbReference type="ARBA" id="ARBA00022448"/>
    </source>
</evidence>
<dbReference type="SUPFAM" id="SSF52540">
    <property type="entry name" value="P-loop containing nucleoside triphosphate hydrolases"/>
    <property type="match status" value="1"/>
</dbReference>
<name>A0A136M0Z1_9BACT</name>
<keyword evidence="4 6" id="KW-0067">ATP-binding</keyword>
<feature type="domain" description="ABC transporter" evidence="5">
    <location>
        <begin position="6"/>
        <end position="230"/>
    </location>
</feature>
<evidence type="ECO:0000313" key="7">
    <source>
        <dbReference type="Proteomes" id="UP000070457"/>
    </source>
</evidence>
<evidence type="ECO:0000256" key="3">
    <source>
        <dbReference type="ARBA" id="ARBA00022741"/>
    </source>
</evidence>
<keyword evidence="3" id="KW-0547">Nucleotide-binding</keyword>
<dbReference type="Proteomes" id="UP000070457">
    <property type="component" value="Unassembled WGS sequence"/>
</dbReference>
<dbReference type="PROSITE" id="PS50893">
    <property type="entry name" value="ABC_TRANSPORTER_2"/>
    <property type="match status" value="1"/>
</dbReference>
<keyword evidence="2" id="KW-0813">Transport</keyword>
<gene>
    <name evidence="6" type="primary">ybhF</name>
    <name evidence="6" type="ORF">TR69_WS6001000009</name>
</gene>
<dbReference type="InterPro" id="IPR050763">
    <property type="entry name" value="ABC_transporter_ATP-binding"/>
</dbReference>
<dbReference type="InterPro" id="IPR003439">
    <property type="entry name" value="ABC_transporter-like_ATP-bd"/>
</dbReference>
<dbReference type="PROSITE" id="PS00211">
    <property type="entry name" value="ABC_TRANSPORTER_1"/>
    <property type="match status" value="1"/>
</dbReference>
<evidence type="ECO:0000256" key="4">
    <source>
        <dbReference type="ARBA" id="ARBA00022840"/>
    </source>
</evidence>
<dbReference type="InterPro" id="IPR027417">
    <property type="entry name" value="P-loop_NTPase"/>
</dbReference>
<evidence type="ECO:0000313" key="6">
    <source>
        <dbReference type="EMBL" id="KXK27565.1"/>
    </source>
</evidence>
<evidence type="ECO:0000256" key="1">
    <source>
        <dbReference type="ARBA" id="ARBA00005417"/>
    </source>
</evidence>
<dbReference type="GO" id="GO:0005524">
    <property type="term" value="F:ATP binding"/>
    <property type="evidence" value="ECO:0007669"/>
    <property type="project" value="UniProtKB-KW"/>
</dbReference>
<reference evidence="6 7" key="1">
    <citation type="submission" date="2015-02" db="EMBL/GenBank/DDBJ databases">
        <title>Improved understanding of the partial-nitritation anammox process through 23 genomes representing the majority of the microbial community.</title>
        <authorList>
            <person name="Speth D.R."/>
            <person name="In T Zandt M."/>
            <person name="Guerrero Cruz S."/>
            <person name="Jetten M.S."/>
            <person name="Dutilh B.E."/>
        </authorList>
    </citation>
    <scope>NUCLEOTIDE SEQUENCE [LARGE SCALE GENOMIC DNA]</scope>
    <source>
        <strain evidence="6">OLB20</strain>
    </source>
</reference>
<dbReference type="SMART" id="SM00382">
    <property type="entry name" value="AAA"/>
    <property type="match status" value="1"/>
</dbReference>
<comment type="caution">
    <text evidence="6">The sequence shown here is derived from an EMBL/GenBank/DDBJ whole genome shotgun (WGS) entry which is preliminary data.</text>
</comment>
<dbReference type="PANTHER" id="PTHR42711">
    <property type="entry name" value="ABC TRANSPORTER ATP-BINDING PROTEIN"/>
    <property type="match status" value="1"/>
</dbReference>
<dbReference type="PATRIC" id="fig|1617426.3.peg.10"/>
<accession>A0A136M0Z1</accession>
<dbReference type="GO" id="GO:0016887">
    <property type="term" value="F:ATP hydrolysis activity"/>
    <property type="evidence" value="ECO:0007669"/>
    <property type="project" value="InterPro"/>
</dbReference>
<dbReference type="CDD" id="cd03230">
    <property type="entry name" value="ABC_DR_subfamily_A"/>
    <property type="match status" value="1"/>
</dbReference>
<dbReference type="Pfam" id="PF00005">
    <property type="entry name" value="ABC_tran"/>
    <property type="match status" value="1"/>
</dbReference>
<dbReference type="STRING" id="1617426.TR69_WS6001000009"/>
<comment type="similarity">
    <text evidence="1">Belongs to the ABC transporter superfamily.</text>
</comment>
<dbReference type="PANTHER" id="PTHR42711:SF5">
    <property type="entry name" value="ABC TRANSPORTER ATP-BINDING PROTEIN NATA"/>
    <property type="match status" value="1"/>
</dbReference>
<organism evidence="6 7">
    <name type="scientific">candidate division WS6 bacterium OLB20</name>
    <dbReference type="NCBI Taxonomy" id="1617426"/>
    <lineage>
        <taxon>Bacteria</taxon>
        <taxon>Candidatus Dojkabacteria</taxon>
    </lineage>
</organism>
<protein>
    <submittedName>
        <fullName evidence="6">Putative ABC transporter ATP-binding protein YbhF</fullName>
    </submittedName>
</protein>
<dbReference type="InterPro" id="IPR017871">
    <property type="entry name" value="ABC_transporter-like_CS"/>
</dbReference>
<proteinExistence type="inferred from homology"/>
<dbReference type="Gene3D" id="3.40.50.300">
    <property type="entry name" value="P-loop containing nucleotide triphosphate hydrolases"/>
    <property type="match status" value="1"/>
</dbReference>
<evidence type="ECO:0000259" key="5">
    <source>
        <dbReference type="PROSITE" id="PS50893"/>
    </source>
</evidence>
<dbReference type="AlphaFoldDB" id="A0A136M0Z1"/>
<dbReference type="InterPro" id="IPR003593">
    <property type="entry name" value="AAA+_ATPase"/>
</dbReference>